<evidence type="ECO:0000256" key="7">
    <source>
        <dbReference type="ARBA" id="ARBA00022691"/>
    </source>
</evidence>
<dbReference type="Gene3D" id="1.10.10.2150">
    <property type="entry name" value="Ribosomal RNA-processing protein 8, N-terminal domain"/>
    <property type="match status" value="1"/>
</dbReference>
<dbReference type="GO" id="GO:0032259">
    <property type="term" value="P:methylation"/>
    <property type="evidence" value="ECO:0007669"/>
    <property type="project" value="UniProtKB-KW"/>
</dbReference>
<accession>A0A5N5T019</accession>
<dbReference type="EMBL" id="SEYY01016419">
    <property type="protein sequence ID" value="KAB7499831.1"/>
    <property type="molecule type" value="Genomic_DNA"/>
</dbReference>
<dbReference type="InterPro" id="IPR029063">
    <property type="entry name" value="SAM-dependent_MTases_sf"/>
</dbReference>
<dbReference type="SUPFAM" id="SSF53335">
    <property type="entry name" value="S-adenosyl-L-methionine-dependent methyltransferases"/>
    <property type="match status" value="1"/>
</dbReference>
<dbReference type="GO" id="GO:0005730">
    <property type="term" value="C:nucleolus"/>
    <property type="evidence" value="ECO:0007669"/>
    <property type="project" value="UniProtKB-SubCell"/>
</dbReference>
<keyword evidence="5 9" id="KW-0489">Methyltransferase</keyword>
<dbReference type="InterPro" id="IPR007823">
    <property type="entry name" value="RRP8"/>
</dbReference>
<dbReference type="GO" id="GO:0008168">
    <property type="term" value="F:methyltransferase activity"/>
    <property type="evidence" value="ECO:0007669"/>
    <property type="project" value="UniProtKB-KW"/>
</dbReference>
<comment type="function">
    <text evidence="9">Probable methyltransferase required to silence rDNA.</text>
</comment>
<keyword evidence="6 9" id="KW-0808">Transferase</keyword>
<dbReference type="FunFam" id="3.40.50.150:FF:000068">
    <property type="entry name" value="Ribosomal RNA-processing protein 8"/>
    <property type="match status" value="1"/>
</dbReference>
<evidence type="ECO:0000256" key="9">
    <source>
        <dbReference type="RuleBase" id="RU365074"/>
    </source>
</evidence>
<keyword evidence="7 9" id="KW-0949">S-adenosyl-L-methionine</keyword>
<keyword evidence="4 9" id="KW-0698">rRNA processing</keyword>
<comment type="subcellular location">
    <subcellularLocation>
        <location evidence="1 9">Nucleus</location>
        <location evidence="1 9">Nucleolus</location>
    </subcellularLocation>
</comment>
<keyword evidence="11" id="KW-1185">Reference proteome</keyword>
<protein>
    <recommendedName>
        <fullName evidence="3 9">Ribosomal RNA-processing protein 8</fullName>
        <ecNumber evidence="9">2.1.1.-</ecNumber>
    </recommendedName>
</protein>
<evidence type="ECO:0000256" key="1">
    <source>
        <dbReference type="ARBA" id="ARBA00004604"/>
    </source>
</evidence>
<keyword evidence="8 9" id="KW-0539">Nucleus</keyword>
<comment type="caution">
    <text evidence="10">The sequence shown here is derived from an EMBL/GenBank/DDBJ whole genome shotgun (WGS) entry which is preliminary data.</text>
</comment>
<evidence type="ECO:0000256" key="2">
    <source>
        <dbReference type="ARBA" id="ARBA00006301"/>
    </source>
</evidence>
<name>A0A5N5T019_9CRUS</name>
<dbReference type="PANTHER" id="PTHR12787:SF0">
    <property type="entry name" value="RIBOSOMAL RNA-PROCESSING PROTEIN 8"/>
    <property type="match status" value="1"/>
</dbReference>
<evidence type="ECO:0000256" key="6">
    <source>
        <dbReference type="ARBA" id="ARBA00022679"/>
    </source>
</evidence>
<dbReference type="PANTHER" id="PTHR12787">
    <property type="entry name" value="RIBOSOMAL RNA-PROCESSING PROTEIN 8"/>
    <property type="match status" value="1"/>
</dbReference>
<dbReference type="GO" id="GO:0046015">
    <property type="term" value="P:regulation of transcription by glucose"/>
    <property type="evidence" value="ECO:0007669"/>
    <property type="project" value="TreeGrafter"/>
</dbReference>
<reference evidence="10 11" key="1">
    <citation type="journal article" date="2019" name="PLoS Biol.">
        <title>Sex chromosomes control vertical transmission of feminizing Wolbachia symbionts in an isopod.</title>
        <authorList>
            <person name="Becking T."/>
            <person name="Chebbi M.A."/>
            <person name="Giraud I."/>
            <person name="Moumen B."/>
            <person name="Laverre T."/>
            <person name="Caubet Y."/>
            <person name="Peccoud J."/>
            <person name="Gilbert C."/>
            <person name="Cordaux R."/>
        </authorList>
    </citation>
    <scope>NUCLEOTIDE SEQUENCE [LARGE SCALE GENOMIC DNA]</scope>
    <source>
        <strain evidence="10">ANa2</strain>
        <tissue evidence="10">Whole body excluding digestive tract and cuticle</tissue>
    </source>
</reference>
<dbReference type="GO" id="GO:0005677">
    <property type="term" value="C:chromatin silencing complex"/>
    <property type="evidence" value="ECO:0007669"/>
    <property type="project" value="TreeGrafter"/>
</dbReference>
<dbReference type="OrthoDB" id="10258825at2759"/>
<evidence type="ECO:0000256" key="5">
    <source>
        <dbReference type="ARBA" id="ARBA00022603"/>
    </source>
</evidence>
<dbReference type="Proteomes" id="UP000326759">
    <property type="component" value="Unassembled WGS sequence"/>
</dbReference>
<evidence type="ECO:0000256" key="3">
    <source>
        <dbReference type="ARBA" id="ARBA00020203"/>
    </source>
</evidence>
<proteinExistence type="inferred from homology"/>
<evidence type="ECO:0000256" key="4">
    <source>
        <dbReference type="ARBA" id="ARBA00022552"/>
    </source>
</evidence>
<dbReference type="GO" id="GO:0033553">
    <property type="term" value="C:rDNA heterochromatin"/>
    <property type="evidence" value="ECO:0007669"/>
    <property type="project" value="TreeGrafter"/>
</dbReference>
<dbReference type="GO" id="GO:0042149">
    <property type="term" value="P:cellular response to glucose starvation"/>
    <property type="evidence" value="ECO:0007669"/>
    <property type="project" value="TreeGrafter"/>
</dbReference>
<dbReference type="AlphaFoldDB" id="A0A5N5T019"/>
<dbReference type="EC" id="2.1.1.-" evidence="9"/>
<dbReference type="Gene3D" id="3.40.50.150">
    <property type="entry name" value="Vaccinia Virus protein VP39"/>
    <property type="match status" value="1"/>
</dbReference>
<sequence>MFKEDPKSFRIYHEGYGQQVSEWPVNPLDLITAWIRKKPRNWVIADFGCGSATLSKSVKQKVFSIDLIASAPNVIECNMAHTPLEEKSVNVVVFCLSLMGTNLTEFIVEANRVLVKRGVLKIAEIESRFENKIGRFLSVMNKLGFECIHKNQNQNYFWLFDFIKIKSVKLKPNLPELILKPCMYKKR</sequence>
<dbReference type="GO" id="GO:0000183">
    <property type="term" value="P:rDNA heterochromatin formation"/>
    <property type="evidence" value="ECO:0007669"/>
    <property type="project" value="TreeGrafter"/>
</dbReference>
<dbReference type="Pfam" id="PF05148">
    <property type="entry name" value="Methyltransf_8"/>
    <property type="match status" value="1"/>
</dbReference>
<gene>
    <name evidence="10" type="primary">Rrp8</name>
    <name evidence="10" type="ORF">Anas_04854</name>
</gene>
<comment type="similarity">
    <text evidence="2 9">Belongs to the methyltransferase superfamily. RRP8 family.</text>
</comment>
<dbReference type="InterPro" id="IPR042036">
    <property type="entry name" value="RRP8_N"/>
</dbReference>
<organism evidence="10 11">
    <name type="scientific">Armadillidium nasatum</name>
    <dbReference type="NCBI Taxonomy" id="96803"/>
    <lineage>
        <taxon>Eukaryota</taxon>
        <taxon>Metazoa</taxon>
        <taxon>Ecdysozoa</taxon>
        <taxon>Arthropoda</taxon>
        <taxon>Crustacea</taxon>
        <taxon>Multicrustacea</taxon>
        <taxon>Malacostraca</taxon>
        <taxon>Eumalacostraca</taxon>
        <taxon>Peracarida</taxon>
        <taxon>Isopoda</taxon>
        <taxon>Oniscidea</taxon>
        <taxon>Crinocheta</taxon>
        <taxon>Armadillidiidae</taxon>
        <taxon>Armadillidium</taxon>
    </lineage>
</organism>
<evidence type="ECO:0000313" key="10">
    <source>
        <dbReference type="EMBL" id="KAB7499831.1"/>
    </source>
</evidence>
<evidence type="ECO:0000256" key="8">
    <source>
        <dbReference type="ARBA" id="ARBA00023242"/>
    </source>
</evidence>
<evidence type="ECO:0000313" key="11">
    <source>
        <dbReference type="Proteomes" id="UP000326759"/>
    </source>
</evidence>
<dbReference type="GO" id="GO:0006364">
    <property type="term" value="P:rRNA processing"/>
    <property type="evidence" value="ECO:0007669"/>
    <property type="project" value="UniProtKB-UniRule"/>
</dbReference>